<evidence type="ECO:0000313" key="2">
    <source>
        <dbReference type="Proteomes" id="UP000507536"/>
    </source>
</evidence>
<proteinExistence type="predicted"/>
<dbReference type="AlphaFoldDB" id="A0A1C6YDN3"/>
<organism evidence="1 2">
    <name type="scientific">Plasmodium chabaudi adami</name>
    <dbReference type="NCBI Taxonomy" id="5826"/>
    <lineage>
        <taxon>Eukaryota</taxon>
        <taxon>Sar</taxon>
        <taxon>Alveolata</taxon>
        <taxon>Apicomplexa</taxon>
        <taxon>Aconoidasida</taxon>
        <taxon>Haemosporida</taxon>
        <taxon>Plasmodiidae</taxon>
        <taxon>Plasmodium</taxon>
        <taxon>Plasmodium (Vinckeia)</taxon>
    </lineage>
</organism>
<reference evidence="1 2" key="1">
    <citation type="submission" date="2016-08" db="EMBL/GenBank/DDBJ databases">
        <authorList>
            <consortium name="Pathogen Informatics"/>
        </authorList>
    </citation>
    <scope>NUCLEOTIDE SEQUENCE [LARGE SCALE GENOMIC DNA]</scope>
    <source>
        <strain evidence="1 2">DS</strain>
    </source>
</reference>
<protein>
    <submittedName>
        <fullName evidence="1">Uncharacterized protein</fullName>
    </submittedName>
</protein>
<name>A0A1C6YDN3_PLACE</name>
<dbReference type="EMBL" id="LT608189">
    <property type="protein sequence ID" value="SCM21294.1"/>
    <property type="molecule type" value="Genomic_DNA"/>
</dbReference>
<accession>A0A1C6YDN3</accession>
<dbReference type="Proteomes" id="UP000507536">
    <property type="component" value="Chromosome 9"/>
</dbReference>
<evidence type="ECO:0000313" key="1">
    <source>
        <dbReference type="EMBL" id="SCM21294.1"/>
    </source>
</evidence>
<sequence>MECFLFDSFTLPTINTFIILDVIIKVLKKKEKGKWREGKKVLYLGNKILIDTFPPNYNFILNFLNVLIEDQNKTSDYINNNVCKNDDSCENKSVWDVKKVKDYKRGCVKETNYFNVKGNLHITMKELKNILKNIHIKYVDNEIHLSNLLYKLNKDKKYNLIIINLAFFYFKDKIKLNSFIQGMSHFTTNFTPTNKNNITNLGNTNSFNFSLTSKQTHIDSFLQKEICDDQFLKNIMNIHFQYSFFVNFFEHLNSVDNFFVLSKKKKSKNEWLAPQMNDTNIKNDKNEINNNITFSCSSSSSNNEQREDRIKEVDPLYYESNLINHNKLVSCRKRSYTENISINMGKKKMKKNLYIFDMFPKSESYKKMYMNMISLYFNYIYLIS</sequence>
<gene>
    <name evidence="1" type="ORF">PCHDS_000212400</name>
</gene>